<dbReference type="InterPro" id="IPR005821">
    <property type="entry name" value="Ion_trans_dom"/>
</dbReference>
<dbReference type="Gene3D" id="2.60.120.10">
    <property type="entry name" value="Jelly Rolls"/>
    <property type="match status" value="1"/>
</dbReference>
<name>V3ZRE4_LOTGI</name>
<evidence type="ECO:0000256" key="2">
    <source>
        <dbReference type="ARBA" id="ARBA00022448"/>
    </source>
</evidence>
<dbReference type="Pfam" id="PF00027">
    <property type="entry name" value="cNMP_binding"/>
    <property type="match status" value="1"/>
</dbReference>
<keyword evidence="2" id="KW-0813">Transport</keyword>
<dbReference type="OrthoDB" id="421226at2759"/>
<dbReference type="PANTHER" id="PTHR45638">
    <property type="entry name" value="CYCLIC NUCLEOTIDE-GATED CATION CHANNEL SUBUNIT A"/>
    <property type="match status" value="1"/>
</dbReference>
<dbReference type="Pfam" id="PF16526">
    <property type="entry name" value="CLZ"/>
    <property type="match status" value="1"/>
</dbReference>
<dbReference type="InterPro" id="IPR018490">
    <property type="entry name" value="cNMP-bd_dom_sf"/>
</dbReference>
<dbReference type="CTD" id="20244200"/>
<dbReference type="PROSITE" id="PS00889">
    <property type="entry name" value="CNMP_BINDING_2"/>
    <property type="match status" value="1"/>
</dbReference>
<dbReference type="Pfam" id="PF00520">
    <property type="entry name" value="Ion_trans"/>
    <property type="match status" value="1"/>
</dbReference>
<dbReference type="PROSITE" id="PS00888">
    <property type="entry name" value="CNMP_BINDING_1"/>
    <property type="match status" value="1"/>
</dbReference>
<evidence type="ECO:0000256" key="6">
    <source>
        <dbReference type="ARBA" id="ARBA00023136"/>
    </source>
</evidence>
<protein>
    <recommendedName>
        <fullName evidence="10">Cyclic nucleotide-binding domain-containing protein</fullName>
    </recommendedName>
</protein>
<dbReference type="GO" id="GO:0017071">
    <property type="term" value="C:intracellular cyclic nucleotide activated cation channel complex"/>
    <property type="evidence" value="ECO:0007669"/>
    <property type="project" value="TreeGrafter"/>
</dbReference>
<feature type="transmembrane region" description="Helical" evidence="9">
    <location>
        <begin position="170"/>
        <end position="194"/>
    </location>
</feature>
<keyword evidence="4 9" id="KW-1133">Transmembrane helix</keyword>
<dbReference type="EMBL" id="KB201890">
    <property type="protein sequence ID" value="ESO93988.1"/>
    <property type="molecule type" value="Genomic_DNA"/>
</dbReference>
<keyword evidence="7" id="KW-1071">Ligand-gated ion channel</keyword>
<evidence type="ECO:0000256" key="9">
    <source>
        <dbReference type="SAM" id="Phobius"/>
    </source>
</evidence>
<dbReference type="GO" id="GO:0030553">
    <property type="term" value="F:cGMP binding"/>
    <property type="evidence" value="ECO:0007669"/>
    <property type="project" value="TreeGrafter"/>
</dbReference>
<keyword evidence="12" id="KW-1185">Reference proteome</keyword>
<evidence type="ECO:0000259" key="10">
    <source>
        <dbReference type="PROSITE" id="PS50042"/>
    </source>
</evidence>
<keyword evidence="6 9" id="KW-0472">Membrane</keyword>
<dbReference type="PROSITE" id="PS50042">
    <property type="entry name" value="CNMP_BINDING_3"/>
    <property type="match status" value="1"/>
</dbReference>
<keyword evidence="8" id="KW-0407">Ion channel</keyword>
<dbReference type="GO" id="GO:0005886">
    <property type="term" value="C:plasma membrane"/>
    <property type="evidence" value="ECO:0007669"/>
    <property type="project" value="TreeGrafter"/>
</dbReference>
<evidence type="ECO:0000256" key="1">
    <source>
        <dbReference type="ARBA" id="ARBA00004141"/>
    </source>
</evidence>
<dbReference type="FunFam" id="2.60.120.10:FF:000002">
    <property type="entry name" value="Cyclic nucleotide gated channel alpha 1a"/>
    <property type="match status" value="1"/>
</dbReference>
<dbReference type="FunFam" id="1.10.287.70:FF:000072">
    <property type="entry name" value="Cyclic nucleotide gated channel beta 3"/>
    <property type="match status" value="1"/>
</dbReference>
<dbReference type="AlphaFoldDB" id="V3ZRE4"/>
<dbReference type="SUPFAM" id="SSF51206">
    <property type="entry name" value="cAMP-binding domain-like"/>
    <property type="match status" value="1"/>
</dbReference>
<dbReference type="InterPro" id="IPR014710">
    <property type="entry name" value="RmlC-like_jellyroll"/>
</dbReference>
<dbReference type="PANTHER" id="PTHR45638:SF11">
    <property type="entry name" value="CYCLIC NUCLEOTIDE-GATED CATION CHANNEL SUBUNIT A"/>
    <property type="match status" value="1"/>
</dbReference>
<dbReference type="InterPro" id="IPR032406">
    <property type="entry name" value="CLZ_dom"/>
</dbReference>
<evidence type="ECO:0000256" key="3">
    <source>
        <dbReference type="ARBA" id="ARBA00022692"/>
    </source>
</evidence>
<dbReference type="InterPro" id="IPR018488">
    <property type="entry name" value="cNMP-bd_CS"/>
</dbReference>
<evidence type="ECO:0000256" key="8">
    <source>
        <dbReference type="ARBA" id="ARBA00023303"/>
    </source>
</evidence>
<comment type="subcellular location">
    <subcellularLocation>
        <location evidence="1">Membrane</location>
        <topology evidence="1">Multi-pass membrane protein</topology>
    </subcellularLocation>
</comment>
<dbReference type="GO" id="GO:0005223">
    <property type="term" value="F:intracellularly cGMP-activated cation channel activity"/>
    <property type="evidence" value="ECO:0007669"/>
    <property type="project" value="TreeGrafter"/>
</dbReference>
<evidence type="ECO:0000256" key="5">
    <source>
        <dbReference type="ARBA" id="ARBA00023065"/>
    </source>
</evidence>
<dbReference type="Gene3D" id="1.10.287.630">
    <property type="entry name" value="Helix hairpin bin"/>
    <property type="match status" value="1"/>
</dbReference>
<dbReference type="RefSeq" id="XP_009055598.1">
    <property type="nucleotide sequence ID" value="XM_009057350.1"/>
</dbReference>
<dbReference type="GeneID" id="20244200"/>
<keyword evidence="3 9" id="KW-0812">Transmembrane</keyword>
<evidence type="ECO:0000256" key="4">
    <source>
        <dbReference type="ARBA" id="ARBA00022989"/>
    </source>
</evidence>
<reference evidence="11 12" key="1">
    <citation type="journal article" date="2013" name="Nature">
        <title>Insights into bilaterian evolution from three spiralian genomes.</title>
        <authorList>
            <person name="Simakov O."/>
            <person name="Marletaz F."/>
            <person name="Cho S.J."/>
            <person name="Edsinger-Gonzales E."/>
            <person name="Havlak P."/>
            <person name="Hellsten U."/>
            <person name="Kuo D.H."/>
            <person name="Larsson T."/>
            <person name="Lv J."/>
            <person name="Arendt D."/>
            <person name="Savage R."/>
            <person name="Osoegawa K."/>
            <person name="de Jong P."/>
            <person name="Grimwood J."/>
            <person name="Chapman J.A."/>
            <person name="Shapiro H."/>
            <person name="Aerts A."/>
            <person name="Otillar R.P."/>
            <person name="Terry A.Y."/>
            <person name="Boore J.L."/>
            <person name="Grigoriev I.V."/>
            <person name="Lindberg D.R."/>
            <person name="Seaver E.C."/>
            <person name="Weisblat D.A."/>
            <person name="Putnam N.H."/>
            <person name="Rokhsar D.S."/>
        </authorList>
    </citation>
    <scope>NUCLEOTIDE SEQUENCE [LARGE SCALE GENOMIC DNA]</scope>
</reference>
<dbReference type="SMART" id="SM00100">
    <property type="entry name" value="cNMP"/>
    <property type="match status" value="1"/>
</dbReference>
<dbReference type="KEGG" id="lgi:LOTGIDRAFT_177303"/>
<evidence type="ECO:0000256" key="7">
    <source>
        <dbReference type="ARBA" id="ARBA00023286"/>
    </source>
</evidence>
<sequence length="531" mass="61769">MQCYQFQKHRHHLVRSQQQRYWKDYVIDPADPSWFYWSLVASLATFYNLVVVFLRAVFTDFNNPDWRMTWFCFDYLSDFITILDMLLRCRLGFLEQGILVTTKMRLVKMYLKSYRFPLDVMSILPFDLVYLLVGVNTLLRLNRLLRIWRINEFYNDSETRTSFPNMFRMIFLIINICLMIHLNACIYFSMSRFLGFGSDDWGYDPSQPGYDNLAMTYAYCFYWSMLTLTAIGDVDPPSTLPATLYCIIVTLCGVLIFATIFGNVGAMINQMNASRQEFQQNVDSVKRYMDIRKVSPLLQDRVIQWFAYTWNNKQSVDDKTALNILPDKLKTEIAIQVHLETLKRVAIFKDCEPGLLQELVLKLRLQVFSPGDYICKKGDIGKEMYIIKRGKLEVVSPDGKIVFVTLQDGAVFGEISILNIAGNKTGNRRTASVRSVGYSDLFCLSKDDLWDALKEYPDARAMLWEKGKQMLRKDNLLDEEAARRKELADMSLETKIDNINAMMETMGKQIMGLMSNLQDVQKHMGIKIEKP</sequence>
<feature type="domain" description="Cyclic nucleotide-binding" evidence="10">
    <location>
        <begin position="347"/>
        <end position="449"/>
    </location>
</feature>
<dbReference type="OMA" id="WFDYTWN"/>
<dbReference type="InterPro" id="IPR050866">
    <property type="entry name" value="CNG_cation_channel"/>
</dbReference>
<dbReference type="HOGENOM" id="CLU_005746_12_2_1"/>
<feature type="transmembrane region" description="Helical" evidence="9">
    <location>
        <begin position="214"/>
        <end position="232"/>
    </location>
</feature>
<dbReference type="GO" id="GO:0005222">
    <property type="term" value="F:intracellularly cAMP-activated cation channel activity"/>
    <property type="evidence" value="ECO:0007669"/>
    <property type="project" value="TreeGrafter"/>
</dbReference>
<proteinExistence type="predicted"/>
<accession>V3ZRE4</accession>
<feature type="transmembrane region" description="Helical" evidence="9">
    <location>
        <begin position="120"/>
        <end position="139"/>
    </location>
</feature>
<feature type="transmembrane region" description="Helical" evidence="9">
    <location>
        <begin position="34"/>
        <end position="58"/>
    </location>
</feature>
<evidence type="ECO:0000313" key="11">
    <source>
        <dbReference type="EMBL" id="ESO93988.1"/>
    </source>
</evidence>
<organism evidence="11 12">
    <name type="scientific">Lottia gigantea</name>
    <name type="common">Giant owl limpet</name>
    <dbReference type="NCBI Taxonomy" id="225164"/>
    <lineage>
        <taxon>Eukaryota</taxon>
        <taxon>Metazoa</taxon>
        <taxon>Spiralia</taxon>
        <taxon>Lophotrochozoa</taxon>
        <taxon>Mollusca</taxon>
        <taxon>Gastropoda</taxon>
        <taxon>Patellogastropoda</taxon>
        <taxon>Lottioidea</taxon>
        <taxon>Lottiidae</taxon>
        <taxon>Lottia</taxon>
    </lineage>
</organism>
<evidence type="ECO:0000313" key="12">
    <source>
        <dbReference type="Proteomes" id="UP000030746"/>
    </source>
</evidence>
<feature type="transmembrane region" description="Helical" evidence="9">
    <location>
        <begin position="244"/>
        <end position="268"/>
    </location>
</feature>
<gene>
    <name evidence="11" type="ORF">LOTGIDRAFT_177303</name>
</gene>
<keyword evidence="5" id="KW-0406">Ion transport</keyword>
<dbReference type="InterPro" id="IPR000595">
    <property type="entry name" value="cNMP-bd_dom"/>
</dbReference>
<dbReference type="GO" id="GO:0044877">
    <property type="term" value="F:protein-containing complex binding"/>
    <property type="evidence" value="ECO:0007669"/>
    <property type="project" value="TreeGrafter"/>
</dbReference>
<dbReference type="SUPFAM" id="SSF81324">
    <property type="entry name" value="Voltage-gated potassium channels"/>
    <property type="match status" value="1"/>
</dbReference>
<dbReference type="CDD" id="cd00038">
    <property type="entry name" value="CAP_ED"/>
    <property type="match status" value="1"/>
</dbReference>
<dbReference type="Proteomes" id="UP000030746">
    <property type="component" value="Unassembled WGS sequence"/>
</dbReference>
<dbReference type="Gene3D" id="1.10.287.70">
    <property type="match status" value="1"/>
</dbReference>
<dbReference type="FunFam" id="1.10.287.630:FF:000001">
    <property type="entry name" value="Cyclic nucleotide-gated channel alpha 3"/>
    <property type="match status" value="1"/>
</dbReference>